<comment type="caution">
    <text evidence="1">The sequence shown here is derived from an EMBL/GenBank/DDBJ whole genome shotgun (WGS) entry which is preliminary data.</text>
</comment>
<dbReference type="Proteomes" id="UP000285462">
    <property type="component" value="Unassembled WGS sequence"/>
</dbReference>
<evidence type="ECO:0000313" key="1">
    <source>
        <dbReference type="EMBL" id="RGS63797.1"/>
    </source>
</evidence>
<evidence type="ECO:0000313" key="2">
    <source>
        <dbReference type="Proteomes" id="UP000285462"/>
    </source>
</evidence>
<gene>
    <name evidence="1" type="ORF">DWX79_09565</name>
</gene>
<dbReference type="AlphaFoldDB" id="A0A412K543"/>
<proteinExistence type="predicted"/>
<sequence length="64" mass="6979">MVSAGFTEWSVKVVPGHSQSIGDHRAMLADDARTVVETRHLIVGQMQIDEITDDVAADKDPDDT</sequence>
<dbReference type="EMBL" id="QRVT01000011">
    <property type="protein sequence ID" value="RGS63797.1"/>
    <property type="molecule type" value="Genomic_DNA"/>
</dbReference>
<organism evidence="1 2">
    <name type="scientific">Bifidobacterium adolescentis</name>
    <dbReference type="NCBI Taxonomy" id="1680"/>
    <lineage>
        <taxon>Bacteria</taxon>
        <taxon>Bacillati</taxon>
        <taxon>Actinomycetota</taxon>
        <taxon>Actinomycetes</taxon>
        <taxon>Bifidobacteriales</taxon>
        <taxon>Bifidobacteriaceae</taxon>
        <taxon>Bifidobacterium</taxon>
    </lineage>
</organism>
<name>A0A412K543_BIFAD</name>
<reference evidence="1 2" key="1">
    <citation type="submission" date="2018-08" db="EMBL/GenBank/DDBJ databases">
        <title>A genome reference for cultivated species of the human gut microbiota.</title>
        <authorList>
            <person name="Zou Y."/>
            <person name="Xue W."/>
            <person name="Luo G."/>
        </authorList>
    </citation>
    <scope>NUCLEOTIDE SEQUENCE [LARGE SCALE GENOMIC DNA]</scope>
    <source>
        <strain evidence="1 2">AF21-27</strain>
    </source>
</reference>
<accession>A0A412K543</accession>
<protein>
    <submittedName>
        <fullName evidence="1">Uncharacterized protein</fullName>
    </submittedName>
</protein>